<evidence type="ECO:0000313" key="1">
    <source>
        <dbReference type="EMBL" id="PNT14493.1"/>
    </source>
</evidence>
<organism evidence="1 2">
    <name type="scientific">Populus trichocarpa</name>
    <name type="common">Western balsam poplar</name>
    <name type="synonym">Populus balsamifera subsp. trichocarpa</name>
    <dbReference type="NCBI Taxonomy" id="3694"/>
    <lineage>
        <taxon>Eukaryota</taxon>
        <taxon>Viridiplantae</taxon>
        <taxon>Streptophyta</taxon>
        <taxon>Embryophyta</taxon>
        <taxon>Tracheophyta</taxon>
        <taxon>Spermatophyta</taxon>
        <taxon>Magnoliopsida</taxon>
        <taxon>eudicotyledons</taxon>
        <taxon>Gunneridae</taxon>
        <taxon>Pentapetalae</taxon>
        <taxon>rosids</taxon>
        <taxon>fabids</taxon>
        <taxon>Malpighiales</taxon>
        <taxon>Salicaceae</taxon>
        <taxon>Saliceae</taxon>
        <taxon>Populus</taxon>
    </lineage>
</organism>
<name>U5FXU5_POPTR</name>
<gene>
    <name evidence="1" type="ORF">POPTR_010G034000</name>
</gene>
<evidence type="ECO:0000313" key="2">
    <source>
        <dbReference type="Proteomes" id="UP000006729"/>
    </source>
</evidence>
<dbReference type="InParanoid" id="U5FXU5"/>
<reference evidence="1 2" key="1">
    <citation type="journal article" date="2006" name="Science">
        <title>The genome of black cottonwood, Populus trichocarpa (Torr. &amp; Gray).</title>
        <authorList>
            <person name="Tuskan G.A."/>
            <person name="Difazio S."/>
            <person name="Jansson S."/>
            <person name="Bohlmann J."/>
            <person name="Grigoriev I."/>
            <person name="Hellsten U."/>
            <person name="Putnam N."/>
            <person name="Ralph S."/>
            <person name="Rombauts S."/>
            <person name="Salamov A."/>
            <person name="Schein J."/>
            <person name="Sterck L."/>
            <person name="Aerts A."/>
            <person name="Bhalerao R.R."/>
            <person name="Bhalerao R.P."/>
            <person name="Blaudez D."/>
            <person name="Boerjan W."/>
            <person name="Brun A."/>
            <person name="Brunner A."/>
            <person name="Busov V."/>
            <person name="Campbell M."/>
            <person name="Carlson J."/>
            <person name="Chalot M."/>
            <person name="Chapman J."/>
            <person name="Chen G.L."/>
            <person name="Cooper D."/>
            <person name="Coutinho P.M."/>
            <person name="Couturier J."/>
            <person name="Covert S."/>
            <person name="Cronk Q."/>
            <person name="Cunningham R."/>
            <person name="Davis J."/>
            <person name="Degroeve S."/>
            <person name="Dejardin A."/>
            <person name="Depamphilis C."/>
            <person name="Detter J."/>
            <person name="Dirks B."/>
            <person name="Dubchak I."/>
            <person name="Duplessis S."/>
            <person name="Ehlting J."/>
            <person name="Ellis B."/>
            <person name="Gendler K."/>
            <person name="Goodstein D."/>
            <person name="Gribskov M."/>
            <person name="Grimwood J."/>
            <person name="Groover A."/>
            <person name="Gunter L."/>
            <person name="Hamberger B."/>
            <person name="Heinze B."/>
            <person name="Helariutta Y."/>
            <person name="Henrissat B."/>
            <person name="Holligan D."/>
            <person name="Holt R."/>
            <person name="Huang W."/>
            <person name="Islam-Faridi N."/>
            <person name="Jones S."/>
            <person name="Jones-Rhoades M."/>
            <person name="Jorgensen R."/>
            <person name="Joshi C."/>
            <person name="Kangasjarvi J."/>
            <person name="Karlsson J."/>
            <person name="Kelleher C."/>
            <person name="Kirkpatrick R."/>
            <person name="Kirst M."/>
            <person name="Kohler A."/>
            <person name="Kalluri U."/>
            <person name="Larimer F."/>
            <person name="Leebens-Mack J."/>
            <person name="Leple J.C."/>
            <person name="Locascio P."/>
            <person name="Lou Y."/>
            <person name="Lucas S."/>
            <person name="Martin F."/>
            <person name="Montanini B."/>
            <person name="Napoli C."/>
            <person name="Nelson D.R."/>
            <person name="Nelson C."/>
            <person name="Nieminen K."/>
            <person name="Nilsson O."/>
            <person name="Pereda V."/>
            <person name="Peter G."/>
            <person name="Philippe R."/>
            <person name="Pilate G."/>
            <person name="Poliakov A."/>
            <person name="Razumovskaya J."/>
            <person name="Richardson P."/>
            <person name="Rinaldi C."/>
            <person name="Ritland K."/>
            <person name="Rouze P."/>
            <person name="Ryaboy D."/>
            <person name="Schmutz J."/>
            <person name="Schrader J."/>
            <person name="Segerman B."/>
            <person name="Shin H."/>
            <person name="Siddiqui A."/>
            <person name="Sterky F."/>
            <person name="Terry A."/>
            <person name="Tsai C.J."/>
            <person name="Uberbacher E."/>
            <person name="Unneberg P."/>
            <person name="Vahala J."/>
            <person name="Wall K."/>
            <person name="Wessler S."/>
            <person name="Yang G."/>
            <person name="Yin T."/>
            <person name="Douglas C."/>
            <person name="Marra M."/>
            <person name="Sandberg G."/>
            <person name="Van de Peer Y."/>
            <person name="Rokhsar D."/>
        </authorList>
    </citation>
    <scope>NUCLEOTIDE SEQUENCE [LARGE SCALE GENOMIC DNA]</scope>
    <source>
        <strain evidence="2">cv. Nisqually</strain>
    </source>
</reference>
<dbReference type="HOGENOM" id="CLU_1868618_0_0_1"/>
<keyword evidence="2" id="KW-1185">Reference proteome</keyword>
<dbReference type="AlphaFoldDB" id="U5FXU5"/>
<dbReference type="Proteomes" id="UP000006729">
    <property type="component" value="Chromosome 10"/>
</dbReference>
<accession>U5FXU5</accession>
<dbReference type="EMBL" id="CM009299">
    <property type="protein sequence ID" value="PNT14493.1"/>
    <property type="molecule type" value="Genomic_DNA"/>
</dbReference>
<proteinExistence type="predicted"/>
<sequence>MIPNHLQMTMWKGISNDRPHVFEMKIIPTIKGFVYDKSLPYGQCLSTIFEYFDNELTNTDRTPYSKHLEMDHKTLIKMKFVLNEECAWVAREKMRVHIEKEYEEEQEQPAGGDDEFVDMFATPPIVSSLEDVGTISW</sequence>
<protein>
    <submittedName>
        <fullName evidence="1">Uncharacterized protein</fullName>
    </submittedName>
</protein>